<evidence type="ECO:0000259" key="1">
    <source>
        <dbReference type="Pfam" id="PF07735"/>
    </source>
</evidence>
<reference evidence="2" key="1">
    <citation type="submission" date="2022-11" db="EMBL/GenBank/DDBJ databases">
        <authorList>
            <person name="Kikuchi T."/>
        </authorList>
    </citation>
    <scope>NUCLEOTIDE SEQUENCE</scope>
    <source>
        <strain evidence="2">PS1010</strain>
    </source>
</reference>
<organism evidence="2 3">
    <name type="scientific">Caenorhabditis angaria</name>
    <dbReference type="NCBI Taxonomy" id="860376"/>
    <lineage>
        <taxon>Eukaryota</taxon>
        <taxon>Metazoa</taxon>
        <taxon>Ecdysozoa</taxon>
        <taxon>Nematoda</taxon>
        <taxon>Chromadorea</taxon>
        <taxon>Rhabditida</taxon>
        <taxon>Rhabditina</taxon>
        <taxon>Rhabditomorpha</taxon>
        <taxon>Rhabditoidea</taxon>
        <taxon>Rhabditidae</taxon>
        <taxon>Peloderinae</taxon>
        <taxon>Caenorhabditis</taxon>
    </lineage>
</organism>
<gene>
    <name evidence="2" type="ORF">CAMP_LOCUS6976</name>
</gene>
<sequence length="262" mass="30835">MNLLESFEDIELISIYRSYVNQNVISIDVKSKDFSSARQIKFSQKSSSRIDVQCENLTSNRIVWKIEETGKLLDVFLKYFDYFMGNPAKIKEFSIVENCFDFIANVRIIFNEELPIYKHRSIKHLENLENLKLTYDLSDLGGFCDFQQICEIKKSVILRISKFSVNQIFQIKAKHIEISGLKWANPEINVFLKRCIQGEFEETVGNLRLDFESMLDEKKVLEGVKIFEKRNNYYIFEYANNKSRLSVTFYKKSNSLVVETRV</sequence>
<dbReference type="InterPro" id="IPR012885">
    <property type="entry name" value="F-box_Sdz-33"/>
</dbReference>
<dbReference type="AlphaFoldDB" id="A0A9P1MXX4"/>
<evidence type="ECO:0000313" key="3">
    <source>
        <dbReference type="Proteomes" id="UP001152747"/>
    </source>
</evidence>
<proteinExistence type="predicted"/>
<keyword evidence="3" id="KW-1185">Reference proteome</keyword>
<comment type="caution">
    <text evidence="2">The sequence shown here is derived from an EMBL/GenBank/DDBJ whole genome shotgun (WGS) entry which is preliminary data.</text>
</comment>
<dbReference type="Pfam" id="PF07735">
    <property type="entry name" value="FBA_2"/>
    <property type="match status" value="1"/>
</dbReference>
<feature type="domain" description="Sdz-33 F-box" evidence="1">
    <location>
        <begin position="158"/>
        <end position="199"/>
    </location>
</feature>
<dbReference type="Proteomes" id="UP001152747">
    <property type="component" value="Unassembled WGS sequence"/>
</dbReference>
<evidence type="ECO:0000313" key="2">
    <source>
        <dbReference type="EMBL" id="CAI5444339.1"/>
    </source>
</evidence>
<name>A0A9P1MXX4_9PELO</name>
<dbReference type="EMBL" id="CANHGI010000003">
    <property type="protein sequence ID" value="CAI5444339.1"/>
    <property type="molecule type" value="Genomic_DNA"/>
</dbReference>
<protein>
    <recommendedName>
        <fullName evidence="1">Sdz-33 F-box domain-containing protein</fullName>
    </recommendedName>
</protein>
<accession>A0A9P1MXX4</accession>